<organism evidence="1 2">
    <name type="scientific">Nocardioides piscis</name>
    <dbReference type="NCBI Taxonomy" id="2714938"/>
    <lineage>
        <taxon>Bacteria</taxon>
        <taxon>Bacillati</taxon>
        <taxon>Actinomycetota</taxon>
        <taxon>Actinomycetes</taxon>
        <taxon>Propionibacteriales</taxon>
        <taxon>Nocardioidaceae</taxon>
        <taxon>Nocardioides</taxon>
    </lineage>
</organism>
<evidence type="ECO:0000313" key="2">
    <source>
        <dbReference type="Proteomes" id="UP000502035"/>
    </source>
</evidence>
<accession>A0A6G7YEM8</accession>
<keyword evidence="2" id="KW-1185">Reference proteome</keyword>
<dbReference type="KEGG" id="npi:G7071_06135"/>
<proteinExistence type="predicted"/>
<sequence length="345" mass="38317">MIVAVSTVKDTRQRLERWVGRNLANGVDHLVVFVDDADPEVLDWLASTSHVTPVDSLLWWGDRRPAGLNVRQRINANAVRAIGTVVPGVDWVLHLDSDEVAVIDRAQLDALPDSVGAVRLAPCEAVSQRDWPNGDVTAFKRLLSEPELSLLFSLGGIDKATNNEYFHGHVGGKVAMRPVDRLWIGTHHVVDAQREKQPTFDAPWLRLLHYESHTGDEFIRKWTNLATSGPPVRTRGARSDLAAAVRGLVELDLPPDDRRELMLTLFDRHVRDDLDLLSRMGVLLHLDPDSGTHRPLESSTVPSALESMVGELAGVDKSCFEPGGDVERARKLLAPAPRRFLQRRG</sequence>
<dbReference type="Proteomes" id="UP000502035">
    <property type="component" value="Chromosome"/>
</dbReference>
<gene>
    <name evidence="1" type="ORF">G7071_06135</name>
</gene>
<dbReference type="RefSeq" id="WP_166316211.1">
    <property type="nucleotide sequence ID" value="NZ_CP049866.1"/>
</dbReference>
<dbReference type="Pfam" id="PF13704">
    <property type="entry name" value="Glyco_tranf_2_4"/>
    <property type="match status" value="1"/>
</dbReference>
<dbReference type="AlphaFoldDB" id="A0A6G7YEM8"/>
<protein>
    <recommendedName>
        <fullName evidence="3">Glycosyltransferase family 2 protein</fullName>
    </recommendedName>
</protein>
<evidence type="ECO:0008006" key="3">
    <source>
        <dbReference type="Google" id="ProtNLM"/>
    </source>
</evidence>
<name>A0A6G7YEM8_9ACTN</name>
<reference evidence="1 2" key="1">
    <citation type="submission" date="2020-03" db="EMBL/GenBank/DDBJ databases">
        <title>Nocardioides sp. nov., isolated from fish.</title>
        <authorList>
            <person name="Hyun D.-W."/>
            <person name="Bae J.-W."/>
        </authorList>
    </citation>
    <scope>NUCLEOTIDE SEQUENCE [LARGE SCALE GENOMIC DNA]</scope>
    <source>
        <strain evidence="1 2">HDW12A</strain>
    </source>
</reference>
<dbReference type="EMBL" id="CP049866">
    <property type="protein sequence ID" value="QIK75067.1"/>
    <property type="molecule type" value="Genomic_DNA"/>
</dbReference>
<evidence type="ECO:0000313" key="1">
    <source>
        <dbReference type="EMBL" id="QIK75067.1"/>
    </source>
</evidence>